<dbReference type="SUPFAM" id="SSF81606">
    <property type="entry name" value="PP2C-like"/>
    <property type="match status" value="1"/>
</dbReference>
<protein>
    <submittedName>
        <fullName evidence="1">Uncharacterized protein</fullName>
    </submittedName>
</protein>
<dbReference type="Proteomes" id="UP000070449">
    <property type="component" value="Unassembled WGS sequence"/>
</dbReference>
<sequence length="269" mass="30073">MSTAQLPDLAEPIEAERKPLSYVEINTHMPDLSKDNPTSRVAIIIGDSIVEISASSGAHYKYSENPLTSEDFALFCDLGDGKEVAVVCDGVGGEPGGEIASREAAFALQLYLANNPDEGLENAIRKVNRTFGLFRDFFHRHVATAISHKYPTNEYDTQTEAQRFTRELCDYTTGRVDLTEAPAVKKCTTQDCFQEIIKDYKKEVDSIELDYNTILNELFSGKDILLSAFDPNDKLTLEPWQEVVMARLLLATRIGQPLDVNIIPDQEQY</sequence>
<gene>
    <name evidence="1" type="ORF">UZ20_WS6002000003</name>
</gene>
<dbReference type="EMBL" id="JYPD01000002">
    <property type="protein sequence ID" value="KXK10399.1"/>
    <property type="molecule type" value="Genomic_DNA"/>
</dbReference>
<dbReference type="InterPro" id="IPR036457">
    <property type="entry name" value="PPM-type-like_dom_sf"/>
</dbReference>
<accession>A0A136KLV4</accession>
<evidence type="ECO:0000313" key="2">
    <source>
        <dbReference type="Proteomes" id="UP000070449"/>
    </source>
</evidence>
<comment type="caution">
    <text evidence="1">The sequence shown here is derived from an EMBL/GenBank/DDBJ whole genome shotgun (WGS) entry which is preliminary data.</text>
</comment>
<reference evidence="1 2" key="1">
    <citation type="submission" date="2015-02" db="EMBL/GenBank/DDBJ databases">
        <title>Improved understanding of the partial-nitritation anammox process through 23 genomes representing the majority of the microbial community.</title>
        <authorList>
            <person name="Speth D.R."/>
            <person name="In T Zandt M."/>
            <person name="Guerrero Cruz S."/>
            <person name="Jetten M.S."/>
            <person name="Dutilh B.E."/>
        </authorList>
    </citation>
    <scope>NUCLEOTIDE SEQUENCE [LARGE SCALE GENOMIC DNA]</scope>
    <source>
        <strain evidence="1">OLB21</strain>
    </source>
</reference>
<dbReference type="STRING" id="1617427.UZ20_WS6002000003"/>
<dbReference type="AlphaFoldDB" id="A0A136KLV4"/>
<organism evidence="1 2">
    <name type="scientific">candidate division WS6 bacterium OLB21</name>
    <dbReference type="NCBI Taxonomy" id="1617427"/>
    <lineage>
        <taxon>Bacteria</taxon>
        <taxon>Candidatus Dojkabacteria</taxon>
    </lineage>
</organism>
<proteinExistence type="predicted"/>
<name>A0A136KLV4_9BACT</name>
<evidence type="ECO:0000313" key="1">
    <source>
        <dbReference type="EMBL" id="KXK10399.1"/>
    </source>
</evidence>
<dbReference type="Gene3D" id="3.60.40.10">
    <property type="entry name" value="PPM-type phosphatase domain"/>
    <property type="match status" value="1"/>
</dbReference>